<dbReference type="Gene3D" id="1.10.3730.10">
    <property type="entry name" value="ProC C-terminal domain-like"/>
    <property type="match status" value="1"/>
</dbReference>
<dbReference type="GO" id="GO:0055129">
    <property type="term" value="P:L-proline biosynthetic process"/>
    <property type="evidence" value="ECO:0007669"/>
    <property type="project" value="TreeGrafter"/>
</dbReference>
<dbReference type="SUPFAM" id="SSF48179">
    <property type="entry name" value="6-phosphogluconate dehydrogenase C-terminal domain-like"/>
    <property type="match status" value="1"/>
</dbReference>
<feature type="domain" description="Pyrroline-5-carboxylate reductase catalytic N-terminal" evidence="3">
    <location>
        <begin position="2"/>
        <end position="40"/>
    </location>
</feature>
<evidence type="ECO:0000313" key="5">
    <source>
        <dbReference type="EMBL" id="EKC72693.1"/>
    </source>
</evidence>
<dbReference type="SUPFAM" id="SSF51735">
    <property type="entry name" value="NAD(P)-binding Rossmann-fold domains"/>
    <property type="match status" value="1"/>
</dbReference>
<organism evidence="5">
    <name type="scientific">human gut metagenome</name>
    <dbReference type="NCBI Taxonomy" id="408170"/>
    <lineage>
        <taxon>unclassified sequences</taxon>
        <taxon>metagenomes</taxon>
        <taxon>organismal metagenomes</taxon>
    </lineage>
</organism>
<comment type="caution">
    <text evidence="5">The sequence shown here is derived from an EMBL/GenBank/DDBJ whole genome shotgun (WGS) entry which is preliminary data.</text>
</comment>
<dbReference type="InterPro" id="IPR036291">
    <property type="entry name" value="NAD(P)-bd_dom_sf"/>
</dbReference>
<evidence type="ECO:0000259" key="3">
    <source>
        <dbReference type="Pfam" id="PF03807"/>
    </source>
</evidence>
<dbReference type="Pfam" id="PF14748">
    <property type="entry name" value="P5CR_dimer"/>
    <property type="match status" value="1"/>
</dbReference>
<feature type="non-terminal residue" evidence="5">
    <location>
        <position position="152"/>
    </location>
</feature>
<dbReference type="InterPro" id="IPR029036">
    <property type="entry name" value="P5CR_dimer"/>
</dbReference>
<sequence>MLKSSDYILLAVKPQVLGGVLDTIAEEVTHDKVIISICAGISEDFIRSHTILSAKVVLVMPNTPMMLGLGASAISRADGVTDEEFAFAKSVIESCGIAEEVPINKMKEIIAVNGSSPAFIYLFAKGFVDYAKSVDIDPDAALKLFAQSLVGS</sequence>
<dbReference type="Pfam" id="PF03807">
    <property type="entry name" value="F420_oxidored"/>
    <property type="match status" value="1"/>
</dbReference>
<dbReference type="PANTHER" id="PTHR11645">
    <property type="entry name" value="PYRROLINE-5-CARBOXYLATE REDUCTASE"/>
    <property type="match status" value="1"/>
</dbReference>
<keyword evidence="2" id="KW-0560">Oxidoreductase</keyword>
<evidence type="ECO:0000256" key="2">
    <source>
        <dbReference type="ARBA" id="ARBA00023002"/>
    </source>
</evidence>
<dbReference type="Gene3D" id="3.40.50.720">
    <property type="entry name" value="NAD(P)-binding Rossmann-like Domain"/>
    <property type="match status" value="1"/>
</dbReference>
<dbReference type="EMBL" id="AJWZ01001815">
    <property type="protein sequence ID" value="EKC72693.1"/>
    <property type="molecule type" value="Genomic_DNA"/>
</dbReference>
<feature type="domain" description="Pyrroline-5-carboxylate reductase dimerisation" evidence="4">
    <location>
        <begin position="105"/>
        <end position="152"/>
    </location>
</feature>
<comment type="similarity">
    <text evidence="1">Belongs to the pyrroline-5-carboxylate reductase family.</text>
</comment>
<reference evidence="5" key="1">
    <citation type="journal article" date="2013" name="Environ. Microbiol.">
        <title>Microbiota from the distal guts of lean and obese adolescents exhibit partial functional redundancy besides clear differences in community structure.</title>
        <authorList>
            <person name="Ferrer M."/>
            <person name="Ruiz A."/>
            <person name="Lanza F."/>
            <person name="Haange S.B."/>
            <person name="Oberbach A."/>
            <person name="Till H."/>
            <person name="Bargiela R."/>
            <person name="Campoy C."/>
            <person name="Segura M.T."/>
            <person name="Richter M."/>
            <person name="von Bergen M."/>
            <person name="Seifert J."/>
            <person name="Suarez A."/>
        </authorList>
    </citation>
    <scope>NUCLEOTIDE SEQUENCE</scope>
</reference>
<accession>K1TSE8</accession>
<dbReference type="AlphaFoldDB" id="K1TSE8"/>
<evidence type="ECO:0000256" key="1">
    <source>
        <dbReference type="ARBA" id="ARBA00005525"/>
    </source>
</evidence>
<name>K1TSE8_9ZZZZ</name>
<gene>
    <name evidence="5" type="ORF">OBE_02764</name>
</gene>
<dbReference type="InterPro" id="IPR008927">
    <property type="entry name" value="6-PGluconate_DH-like_C_sf"/>
</dbReference>
<dbReference type="GO" id="GO:0004735">
    <property type="term" value="F:pyrroline-5-carboxylate reductase activity"/>
    <property type="evidence" value="ECO:0007669"/>
    <property type="project" value="TreeGrafter"/>
</dbReference>
<proteinExistence type="inferred from homology"/>
<evidence type="ECO:0000259" key="4">
    <source>
        <dbReference type="Pfam" id="PF14748"/>
    </source>
</evidence>
<dbReference type="PANTHER" id="PTHR11645:SF0">
    <property type="entry name" value="PYRROLINE-5-CARBOXYLATE REDUCTASE 3"/>
    <property type="match status" value="1"/>
</dbReference>
<dbReference type="InterPro" id="IPR028939">
    <property type="entry name" value="P5C_Rdtase_cat_N"/>
</dbReference>
<protein>
    <submittedName>
        <fullName evidence="5">Pyrroline-5-carboxylate reductase</fullName>
    </submittedName>
</protein>